<gene>
    <name evidence="1" type="ORF">CUESP1_1308</name>
</gene>
<dbReference type="EMBL" id="LT669839">
    <property type="protein sequence ID" value="SHD76680.1"/>
    <property type="molecule type" value="Genomic_DNA"/>
</dbReference>
<evidence type="ECO:0000313" key="1">
    <source>
        <dbReference type="EMBL" id="SHD76680.1"/>
    </source>
</evidence>
<dbReference type="Proteomes" id="UP000245423">
    <property type="component" value="Chromosome 1"/>
</dbReference>
<organism evidence="1 2">
    <name type="scientific">[Clostridium] ultunense Esp</name>
    <dbReference type="NCBI Taxonomy" id="1288971"/>
    <lineage>
        <taxon>Bacteria</taxon>
        <taxon>Bacillati</taxon>
        <taxon>Bacillota</taxon>
        <taxon>Tissierellia</taxon>
        <taxon>Tissierellales</taxon>
        <taxon>Tepidimicrobiaceae</taxon>
        <taxon>Schnuerera</taxon>
    </lineage>
</organism>
<dbReference type="AlphaFoldDB" id="A0A1M4PMF4"/>
<accession>A0A1M4PMF4</accession>
<dbReference type="OrthoDB" id="10002326at2"/>
<name>A0A1M4PMF4_9FIRM</name>
<sequence>MGKVNINERIRARNVRLNKVSAEKINGLPKDGIVEISQKTKAEIIHSASDSLSIKANTKITIVPESLFTIEIEHIIDNKLVTKLSDKEVTDNIKELLIPIAPEISFIVSFLTKKMLETHIILPPKLDIKIE</sequence>
<keyword evidence="2" id="KW-1185">Reference proteome</keyword>
<dbReference type="RefSeq" id="WP_025640836.1">
    <property type="nucleotide sequence ID" value="NZ_LT669839.1"/>
</dbReference>
<reference evidence="1 2" key="1">
    <citation type="submission" date="2016-11" db="EMBL/GenBank/DDBJ databases">
        <authorList>
            <person name="Manzoor S."/>
        </authorList>
    </citation>
    <scope>NUCLEOTIDE SEQUENCE [LARGE SCALE GENOMIC DNA]</scope>
    <source>
        <strain evidence="1">Clostridium ultunense strain Esp</strain>
    </source>
</reference>
<evidence type="ECO:0000313" key="2">
    <source>
        <dbReference type="Proteomes" id="UP000245423"/>
    </source>
</evidence>
<protein>
    <submittedName>
        <fullName evidence="1">Uncharacterized protein</fullName>
    </submittedName>
</protein>
<proteinExistence type="predicted"/>